<dbReference type="SUPFAM" id="SSF53335">
    <property type="entry name" value="S-adenosyl-L-methionine-dependent methyltransferases"/>
    <property type="match status" value="1"/>
</dbReference>
<dbReference type="PANTHER" id="PTHR43591">
    <property type="entry name" value="METHYLTRANSFERASE"/>
    <property type="match status" value="1"/>
</dbReference>
<dbReference type="Proteomes" id="UP000029665">
    <property type="component" value="Unassembled WGS sequence"/>
</dbReference>
<keyword evidence="3" id="KW-1185">Reference proteome</keyword>
<feature type="domain" description="Methyltransferase type 12" evidence="1">
    <location>
        <begin position="78"/>
        <end position="190"/>
    </location>
</feature>
<evidence type="ECO:0000313" key="3">
    <source>
        <dbReference type="Proteomes" id="UP000029665"/>
    </source>
</evidence>
<comment type="caution">
    <text evidence="2">The sequence shown here is derived from an EMBL/GenBank/DDBJ whole genome shotgun (WGS) entry which is preliminary data.</text>
</comment>
<dbReference type="Gene3D" id="3.40.50.150">
    <property type="entry name" value="Vaccinia Virus protein VP39"/>
    <property type="match status" value="1"/>
</dbReference>
<dbReference type="Pfam" id="PF08242">
    <property type="entry name" value="Methyltransf_12"/>
    <property type="match status" value="1"/>
</dbReference>
<dbReference type="HOGENOM" id="CLU_816508_0_0_1"/>
<dbReference type="OrthoDB" id="184880at2759"/>
<dbReference type="EMBL" id="CCBP010000510">
    <property type="protein sequence ID" value="CDO77840.1"/>
    <property type="molecule type" value="Genomic_DNA"/>
</dbReference>
<dbReference type="STRING" id="5643.A0A060SU18"/>
<dbReference type="InterPro" id="IPR029063">
    <property type="entry name" value="SAM-dependent_MTases_sf"/>
</dbReference>
<dbReference type="GO" id="GO:0008168">
    <property type="term" value="F:methyltransferase activity"/>
    <property type="evidence" value="ECO:0007669"/>
    <property type="project" value="TreeGrafter"/>
</dbReference>
<organism evidence="2 3">
    <name type="scientific">Pycnoporus cinnabarinus</name>
    <name type="common">Cinnabar-red polypore</name>
    <name type="synonym">Trametes cinnabarina</name>
    <dbReference type="NCBI Taxonomy" id="5643"/>
    <lineage>
        <taxon>Eukaryota</taxon>
        <taxon>Fungi</taxon>
        <taxon>Dikarya</taxon>
        <taxon>Basidiomycota</taxon>
        <taxon>Agaricomycotina</taxon>
        <taxon>Agaricomycetes</taxon>
        <taxon>Polyporales</taxon>
        <taxon>Polyporaceae</taxon>
        <taxon>Trametes</taxon>
    </lineage>
</organism>
<reference evidence="2" key="1">
    <citation type="submission" date="2014-01" db="EMBL/GenBank/DDBJ databases">
        <title>The genome of the white-rot fungus Pycnoporus cinnabarinus: a basidiomycete model with a versatile arsenal for lignocellulosic biomass breakdown.</title>
        <authorList>
            <person name="Levasseur A."/>
            <person name="Lomascolo A."/>
            <person name="Ruiz-Duenas F.J."/>
            <person name="Uzan E."/>
            <person name="Piumi F."/>
            <person name="Kues U."/>
            <person name="Ram A.F.J."/>
            <person name="Murat C."/>
            <person name="Haon M."/>
            <person name="Benoit I."/>
            <person name="Arfi Y."/>
            <person name="Chevret D."/>
            <person name="Drula E."/>
            <person name="Kwon M.J."/>
            <person name="Gouret P."/>
            <person name="Lesage-Meessen L."/>
            <person name="Lombard V."/>
            <person name="Mariette J."/>
            <person name="Noirot C."/>
            <person name="Park J."/>
            <person name="Patyshakuliyeva A."/>
            <person name="Wieneger R.A.B."/>
            <person name="Wosten H.A.B."/>
            <person name="Martin F."/>
            <person name="Coutinho P.M."/>
            <person name="de Vries R."/>
            <person name="Martinez A.T."/>
            <person name="Klopp C."/>
            <person name="Pontarotti P."/>
            <person name="Henrissat B."/>
            <person name="Record E."/>
        </authorList>
    </citation>
    <scope>NUCLEOTIDE SEQUENCE [LARGE SCALE GENOMIC DNA]</scope>
    <source>
        <strain evidence="2">BRFM137</strain>
    </source>
</reference>
<proteinExistence type="predicted"/>
<dbReference type="InterPro" id="IPR013217">
    <property type="entry name" value="Methyltransf_12"/>
</dbReference>
<accession>A0A060SU18</accession>
<sequence length="356" mass="39298">MTSPIAHRSAAPSQFAVMSSTLPASDVSEKHAESLYVIPAADPEKIRLGKQYELKKILVGWNAPIPQSVDLSKVTHVLDVACGTCAWTVDLATQPLIRERLPVPGQRSARDDSIHLFACDIETKFFPDKSITDKLGITTFQHDITRPFPDTLQATFDLVHVSFLFLCLTKDGWQKALRNCYDVLKPGGFLLIDEADPVVYSDMTSAPPEDAEGHDLEKCLQAPGWVSEANRIYAAFAIENGFFVDMTFQLSRLLRDAGFDVIDTKRVVAPAGRACHTLKPELVENGLEDFSVENLSFIFEHLGAALLAKGKLCMPDGSVVTSSEELKSMVQDVKQGFREDGGFSFGRYCVAKKMHK</sequence>
<dbReference type="PANTHER" id="PTHR43591:SF105">
    <property type="entry name" value="METHYLTRANSFERASE DOMAIN-CONTAINING PROTEIN-RELATED"/>
    <property type="match status" value="1"/>
</dbReference>
<dbReference type="AlphaFoldDB" id="A0A060SU18"/>
<dbReference type="CDD" id="cd02440">
    <property type="entry name" value="AdoMet_MTases"/>
    <property type="match status" value="1"/>
</dbReference>
<evidence type="ECO:0000259" key="1">
    <source>
        <dbReference type="Pfam" id="PF08242"/>
    </source>
</evidence>
<evidence type="ECO:0000313" key="2">
    <source>
        <dbReference type="EMBL" id="CDO77840.1"/>
    </source>
</evidence>
<name>A0A060SU18_PYCCI</name>
<gene>
    <name evidence="2" type="ORF">BN946_scf184717.g2</name>
</gene>
<protein>
    <recommendedName>
        <fullName evidence="1">Methyltransferase type 12 domain-containing protein</fullName>
    </recommendedName>
</protein>
<dbReference type="OMA" id="ATEEARW"/>